<dbReference type="FunFam" id="1.10.630.10:FF:000097">
    <property type="entry name" value="Cytochrome P-450 19"/>
    <property type="match status" value="1"/>
</dbReference>
<evidence type="ECO:0000313" key="19">
    <source>
        <dbReference type="Proteomes" id="UP000019116"/>
    </source>
</evidence>
<dbReference type="InterPro" id="IPR001128">
    <property type="entry name" value="Cyt_P450"/>
</dbReference>
<evidence type="ECO:0000256" key="14">
    <source>
        <dbReference type="ARBA" id="ARBA00066539"/>
    </source>
</evidence>
<name>A0A3B6MLI5_WHEAT</name>
<dbReference type="OMA" id="LCGTELF"/>
<dbReference type="PRINTS" id="PR00463">
    <property type="entry name" value="EP450I"/>
</dbReference>
<dbReference type="Proteomes" id="UP000019116">
    <property type="component" value="Chromosome 5D"/>
</dbReference>
<keyword evidence="6 17" id="KW-0812">Transmembrane</keyword>
<dbReference type="Pfam" id="PF00067">
    <property type="entry name" value="p450"/>
    <property type="match status" value="1"/>
</dbReference>
<evidence type="ECO:0000256" key="15">
    <source>
        <dbReference type="PIRSR" id="PIRSR602401-1"/>
    </source>
</evidence>
<evidence type="ECO:0000256" key="10">
    <source>
        <dbReference type="ARBA" id="ARBA00023004"/>
    </source>
</evidence>
<evidence type="ECO:0000256" key="6">
    <source>
        <dbReference type="ARBA" id="ARBA00022692"/>
    </source>
</evidence>
<evidence type="ECO:0000256" key="7">
    <source>
        <dbReference type="ARBA" id="ARBA00022723"/>
    </source>
</evidence>
<evidence type="ECO:0000256" key="11">
    <source>
        <dbReference type="ARBA" id="ARBA00023033"/>
    </source>
</evidence>
<comment type="catalytic activity">
    <reaction evidence="13">
        <text>(6E,10E)-geranyllinalool + reduced [NADPH--hemoprotein reductase] + O2 = (3E,7E)-4,8,12-trimethyltrideca 1,3,7,11-tetraene + but-3-en-2-one + oxidized [NADPH--hemoprotein reductase] + 2 H2O + H(+)</text>
        <dbReference type="Rhea" id="RHEA:13545"/>
        <dbReference type="Rhea" id="RHEA-COMP:11964"/>
        <dbReference type="Rhea" id="RHEA-COMP:11965"/>
        <dbReference type="ChEBI" id="CHEBI:15377"/>
        <dbReference type="ChEBI" id="CHEBI:15378"/>
        <dbReference type="ChEBI" id="CHEBI:15379"/>
        <dbReference type="ChEBI" id="CHEBI:48058"/>
        <dbReference type="ChEBI" id="CHEBI:57618"/>
        <dbReference type="ChEBI" id="CHEBI:58210"/>
        <dbReference type="ChEBI" id="CHEBI:74299"/>
        <dbReference type="ChEBI" id="CHEBI:74322"/>
        <dbReference type="EC" id="1.14.14.58"/>
    </reaction>
    <physiologicalReaction direction="left-to-right" evidence="13">
        <dbReference type="Rhea" id="RHEA:13546"/>
    </physiologicalReaction>
</comment>
<keyword evidence="10 15" id="KW-0408">Iron</keyword>
<dbReference type="SUPFAM" id="SSF48264">
    <property type="entry name" value="Cytochrome P450"/>
    <property type="match status" value="1"/>
</dbReference>
<dbReference type="Gramene" id="TraesCS5D02G075000.1">
    <property type="protein sequence ID" value="TraesCS5D02G075000.1.cds1"/>
    <property type="gene ID" value="TraesCS5D02G075000"/>
</dbReference>
<accession>A0A3B6MLI5</accession>
<dbReference type="STRING" id="4565.A0A3B6MLI5"/>
<keyword evidence="7 15" id="KW-0479">Metal-binding</keyword>
<dbReference type="GO" id="GO:0010333">
    <property type="term" value="F:terpene synthase activity"/>
    <property type="evidence" value="ECO:0007669"/>
    <property type="project" value="UniProtKB-ARBA"/>
</dbReference>
<dbReference type="AlphaFoldDB" id="A0A3B6MLI5"/>
<evidence type="ECO:0000256" key="16">
    <source>
        <dbReference type="RuleBase" id="RU000461"/>
    </source>
</evidence>
<evidence type="ECO:0000256" key="3">
    <source>
        <dbReference type="ARBA" id="ARBA00004721"/>
    </source>
</evidence>
<protein>
    <recommendedName>
        <fullName evidence="14">trimethyltridecatetraene synthase</fullName>
        <ecNumber evidence="14">1.14.14.58</ecNumber>
    </recommendedName>
</protein>
<dbReference type="PANTHER" id="PTHR47944">
    <property type="entry name" value="CYTOCHROME P450 98A9"/>
    <property type="match status" value="1"/>
</dbReference>
<sequence>MCYSQPLFITNHTENDAYICLVTHTHPSSAKAKTFPIMELTSTLPIVMALVTILIVLVLSSVLSRRRQSKALNLPPGPRGWPVLGSLGALAGALPPHRALAALAARHGPLMHLRLGSYHAVVASSADAARLVLKTHDLAFADRPRTAAGEHAAYGYLGIVHTPYGAYWRMARRLCGTELFSQRRVDSYEYIRKQELRALVCGLLECRGRAVAVRQHLADATLRNVLRMSVGEKWSGCYGSAEGEEFRRTLDEAFAVTGAVSNVGEWVPWLGWLDVQGCVRRMKQLSKVYDRFLERILDEHDEERRKVAMATGAGHGEAAAARDLVDVLLQLAEAEGETVGKSSTEARLTRDGVKAFVQDIIAGGTESSAVTMEWAMSELLRRPDAAAAATDELDRVVGRSRWVEESDLARLPYIDAVVKETMRLHPVGPLLVPHMAREDTLVAGYDVPAGARVLVNVWAIARDPASWPDRPDEFRPERFAGSAVDVRGQHFELLPFGAGRRICPAYGLAMKVIGAGLANLLQGFAWRLPEGVSPEDLSMEELVGLSTRRKVPLVAVPEPRLPAHLYTAMT</sequence>
<dbReference type="InterPro" id="IPR017972">
    <property type="entry name" value="Cyt_P450_CS"/>
</dbReference>
<organism evidence="18">
    <name type="scientific">Triticum aestivum</name>
    <name type="common">Wheat</name>
    <dbReference type="NCBI Taxonomy" id="4565"/>
    <lineage>
        <taxon>Eukaryota</taxon>
        <taxon>Viridiplantae</taxon>
        <taxon>Streptophyta</taxon>
        <taxon>Embryophyta</taxon>
        <taxon>Tracheophyta</taxon>
        <taxon>Spermatophyta</taxon>
        <taxon>Magnoliopsida</taxon>
        <taxon>Liliopsida</taxon>
        <taxon>Poales</taxon>
        <taxon>Poaceae</taxon>
        <taxon>BOP clade</taxon>
        <taxon>Pooideae</taxon>
        <taxon>Triticodae</taxon>
        <taxon>Triticeae</taxon>
        <taxon>Triticinae</taxon>
        <taxon>Triticum</taxon>
    </lineage>
</organism>
<comment type="pathway">
    <text evidence="3">Secondary metabolite biosynthesis; terpenoid biosynthesis.</text>
</comment>
<keyword evidence="8 17" id="KW-1133">Transmembrane helix</keyword>
<dbReference type="InterPro" id="IPR036396">
    <property type="entry name" value="Cyt_P450_sf"/>
</dbReference>
<comment type="similarity">
    <text evidence="4 16">Belongs to the cytochrome P450 family.</text>
</comment>
<keyword evidence="19" id="KW-1185">Reference proteome</keyword>
<reference evidence="18" key="2">
    <citation type="submission" date="2018-10" db="UniProtKB">
        <authorList>
            <consortium name="EnsemblPlants"/>
        </authorList>
    </citation>
    <scope>IDENTIFICATION</scope>
</reference>
<evidence type="ECO:0000256" key="17">
    <source>
        <dbReference type="SAM" id="Phobius"/>
    </source>
</evidence>
<keyword evidence="12 17" id="KW-0472">Membrane</keyword>
<evidence type="ECO:0000256" key="12">
    <source>
        <dbReference type="ARBA" id="ARBA00023136"/>
    </source>
</evidence>
<dbReference type="GO" id="GO:0020037">
    <property type="term" value="F:heme binding"/>
    <property type="evidence" value="ECO:0007669"/>
    <property type="project" value="InterPro"/>
</dbReference>
<dbReference type="CDD" id="cd20618">
    <property type="entry name" value="CYP71_clan"/>
    <property type="match status" value="1"/>
</dbReference>
<keyword evidence="11 16" id="KW-0503">Monooxygenase</keyword>
<dbReference type="GO" id="GO:0080027">
    <property type="term" value="P:response to herbivore"/>
    <property type="evidence" value="ECO:0007669"/>
    <property type="project" value="UniProtKB-ARBA"/>
</dbReference>
<evidence type="ECO:0000256" key="5">
    <source>
        <dbReference type="ARBA" id="ARBA00022617"/>
    </source>
</evidence>
<dbReference type="Gene3D" id="1.10.630.10">
    <property type="entry name" value="Cytochrome P450"/>
    <property type="match status" value="1"/>
</dbReference>
<dbReference type="GO" id="GO:0004497">
    <property type="term" value="F:monooxygenase activity"/>
    <property type="evidence" value="ECO:0007669"/>
    <property type="project" value="UniProtKB-KW"/>
</dbReference>
<dbReference type="SMR" id="A0A3B6MLI5"/>
<evidence type="ECO:0000256" key="8">
    <source>
        <dbReference type="ARBA" id="ARBA00022989"/>
    </source>
</evidence>
<evidence type="ECO:0000256" key="1">
    <source>
        <dbReference type="ARBA" id="ARBA00001971"/>
    </source>
</evidence>
<evidence type="ECO:0000256" key="4">
    <source>
        <dbReference type="ARBA" id="ARBA00010617"/>
    </source>
</evidence>
<dbReference type="PROSITE" id="PS00086">
    <property type="entry name" value="CYTOCHROME_P450"/>
    <property type="match status" value="1"/>
</dbReference>
<dbReference type="Gramene" id="TraesWEE_scaffold_003079_01G000100.1">
    <property type="protein sequence ID" value="TraesWEE_scaffold_003079_01G000100.1"/>
    <property type="gene ID" value="TraesWEE_scaffold_003079_01G000100"/>
</dbReference>
<dbReference type="GO" id="GO:0005506">
    <property type="term" value="F:iron ion binding"/>
    <property type="evidence" value="ECO:0007669"/>
    <property type="project" value="InterPro"/>
</dbReference>
<evidence type="ECO:0000313" key="18">
    <source>
        <dbReference type="EnsemblPlants" id="TraesCS5D02G075000.1.cds1"/>
    </source>
</evidence>
<comment type="cofactor">
    <cofactor evidence="1 15">
        <name>heme</name>
        <dbReference type="ChEBI" id="CHEBI:30413"/>
    </cofactor>
</comment>
<proteinExistence type="inferred from homology"/>
<dbReference type="Gramene" id="TraesROB_scaffold_014108_01G000200.1">
    <property type="protein sequence ID" value="TraesROB_scaffold_014108_01G000200.1"/>
    <property type="gene ID" value="TraesROB_scaffold_014108_01G000200"/>
</dbReference>
<dbReference type="GO" id="GO:0016705">
    <property type="term" value="F:oxidoreductase activity, acting on paired donors, with incorporation or reduction of molecular oxygen"/>
    <property type="evidence" value="ECO:0007669"/>
    <property type="project" value="InterPro"/>
</dbReference>
<reference evidence="18" key="1">
    <citation type="submission" date="2018-08" db="EMBL/GenBank/DDBJ databases">
        <authorList>
            <person name="Rossello M."/>
        </authorList>
    </citation>
    <scope>NUCLEOTIDE SEQUENCE [LARGE SCALE GENOMIC DNA]</scope>
    <source>
        <strain evidence="18">cv. Chinese Spring</strain>
    </source>
</reference>
<dbReference type="Gramene" id="TraesCAD_scaffold_010207_01G000400.1">
    <property type="protein sequence ID" value="TraesCAD_scaffold_010207_01G000400.1"/>
    <property type="gene ID" value="TraesCAD_scaffold_010207_01G000400"/>
</dbReference>
<comment type="subcellular location">
    <subcellularLocation>
        <location evidence="2">Membrane</location>
        <topology evidence="2">Single-pass membrane protein</topology>
    </subcellularLocation>
</comment>
<feature type="binding site" description="axial binding residue" evidence="15">
    <location>
        <position position="503"/>
    </location>
    <ligand>
        <name>heme</name>
        <dbReference type="ChEBI" id="CHEBI:30413"/>
    </ligand>
    <ligandPart>
        <name>Fe</name>
        <dbReference type="ChEBI" id="CHEBI:18248"/>
    </ligandPart>
</feature>
<dbReference type="EC" id="1.14.14.58" evidence="14"/>
<dbReference type="Gramene" id="TraesCLE_scaffold_015449_01G000500.1">
    <property type="protein sequence ID" value="TraesCLE_scaffold_015449_01G000500.1"/>
    <property type="gene ID" value="TraesCLE_scaffold_015449_01G000500"/>
</dbReference>
<dbReference type="GO" id="GO:0016020">
    <property type="term" value="C:membrane"/>
    <property type="evidence" value="ECO:0007669"/>
    <property type="project" value="UniProtKB-SubCell"/>
</dbReference>
<dbReference type="GO" id="GO:0016114">
    <property type="term" value="P:terpenoid biosynthetic process"/>
    <property type="evidence" value="ECO:0007669"/>
    <property type="project" value="UniProtKB-ARBA"/>
</dbReference>
<dbReference type="EnsemblPlants" id="TraesCS5D02G075000.1">
    <property type="protein sequence ID" value="TraesCS5D02G075000.1.cds1"/>
    <property type="gene ID" value="TraesCS5D02G075000"/>
</dbReference>
<dbReference type="PANTHER" id="PTHR47944:SF3">
    <property type="entry name" value="TRIMETHYLTRIDECATETRAENE SYNTHASE"/>
    <property type="match status" value="1"/>
</dbReference>
<feature type="transmembrane region" description="Helical" evidence="17">
    <location>
        <begin position="43"/>
        <end position="63"/>
    </location>
</feature>
<evidence type="ECO:0000256" key="9">
    <source>
        <dbReference type="ARBA" id="ARBA00023002"/>
    </source>
</evidence>
<evidence type="ECO:0000256" key="13">
    <source>
        <dbReference type="ARBA" id="ARBA00052251"/>
    </source>
</evidence>
<dbReference type="InterPro" id="IPR002401">
    <property type="entry name" value="Cyt_P450_E_grp-I"/>
</dbReference>
<keyword evidence="9 16" id="KW-0560">Oxidoreductase</keyword>
<evidence type="ECO:0000256" key="2">
    <source>
        <dbReference type="ARBA" id="ARBA00004167"/>
    </source>
</evidence>
<dbReference type="PRINTS" id="PR00385">
    <property type="entry name" value="P450"/>
</dbReference>
<dbReference type="Gramene" id="TraesCS5D03G0181600.1">
    <property type="protein sequence ID" value="TraesCS5D03G0181600.1.CDS1"/>
    <property type="gene ID" value="TraesCS5D03G0181600"/>
</dbReference>
<keyword evidence="5 15" id="KW-0349">Heme</keyword>